<dbReference type="Gene3D" id="1.10.630.10">
    <property type="entry name" value="Cytochrome P450"/>
    <property type="match status" value="1"/>
</dbReference>
<dbReference type="InterPro" id="IPR036396">
    <property type="entry name" value="Cyt_P450_sf"/>
</dbReference>
<feature type="binding site" description="axial binding residue" evidence="1">
    <location>
        <position position="418"/>
    </location>
    <ligand>
        <name>heme</name>
        <dbReference type="ChEBI" id="CHEBI:30413"/>
    </ligand>
    <ligandPart>
        <name>Fe</name>
        <dbReference type="ChEBI" id="CHEBI:18248"/>
    </ligandPart>
</feature>
<dbReference type="Proteomes" id="UP000474565">
    <property type="component" value="Unassembled WGS sequence"/>
</dbReference>
<evidence type="ECO:0000256" key="1">
    <source>
        <dbReference type="PIRSR" id="PIRSR602401-1"/>
    </source>
</evidence>
<gene>
    <name evidence="3" type="ORF">GTP44_20660</name>
</gene>
<keyword evidence="2" id="KW-0503">Monooxygenase</keyword>
<dbReference type="InterPro" id="IPR001128">
    <property type="entry name" value="Cyt_P450"/>
</dbReference>
<dbReference type="GO" id="GO:0005506">
    <property type="term" value="F:iron ion binding"/>
    <property type="evidence" value="ECO:0007669"/>
    <property type="project" value="InterPro"/>
</dbReference>
<dbReference type="AlphaFoldDB" id="A0A6L8MN87"/>
<keyword evidence="1 2" id="KW-0349">Heme</keyword>
<keyword evidence="1 2" id="KW-0408">Iron</keyword>
<reference evidence="3 4" key="1">
    <citation type="submission" date="2019-12" db="EMBL/GenBank/DDBJ databases">
        <title>Novel species isolated from a subtropical stream in China.</title>
        <authorList>
            <person name="Lu H."/>
        </authorList>
    </citation>
    <scope>NUCLEOTIDE SEQUENCE [LARGE SCALE GENOMIC DNA]</scope>
    <source>
        <strain evidence="3 4">FT50W</strain>
    </source>
</reference>
<dbReference type="InterPro" id="IPR017972">
    <property type="entry name" value="Cyt_P450_CS"/>
</dbReference>
<dbReference type="EMBL" id="WWCP01000031">
    <property type="protein sequence ID" value="MYM84353.1"/>
    <property type="molecule type" value="Genomic_DNA"/>
</dbReference>
<dbReference type="InterPro" id="IPR002401">
    <property type="entry name" value="Cyt_P450_E_grp-I"/>
</dbReference>
<dbReference type="RefSeq" id="WP_161020884.1">
    <property type="nucleotide sequence ID" value="NZ_WWCP01000031.1"/>
</dbReference>
<evidence type="ECO:0000256" key="2">
    <source>
        <dbReference type="RuleBase" id="RU000461"/>
    </source>
</evidence>
<comment type="caution">
    <text evidence="3">The sequence shown here is derived from an EMBL/GenBank/DDBJ whole genome shotgun (WGS) entry which is preliminary data.</text>
</comment>
<dbReference type="PANTHER" id="PTHR24301">
    <property type="entry name" value="THROMBOXANE-A SYNTHASE"/>
    <property type="match status" value="1"/>
</dbReference>
<dbReference type="GO" id="GO:0020037">
    <property type="term" value="F:heme binding"/>
    <property type="evidence" value="ECO:0007669"/>
    <property type="project" value="InterPro"/>
</dbReference>
<name>A0A6L8MN87_9BURK</name>
<accession>A0A6L8MN87</accession>
<dbReference type="GO" id="GO:0004497">
    <property type="term" value="F:monooxygenase activity"/>
    <property type="evidence" value="ECO:0007669"/>
    <property type="project" value="UniProtKB-KW"/>
</dbReference>
<evidence type="ECO:0000313" key="4">
    <source>
        <dbReference type="Proteomes" id="UP000474565"/>
    </source>
</evidence>
<sequence>MQNTMTAALRHMNDLPGPRPWPLAGNLPQIRPTRIHQDVEAWARQYGPLFRMTFGRTPLLVVADHELVSAVLRDRPDGFRRPAVTASVSDEMGGRPGVFMAEGAAWRDQRRMVMAALAPHAVKAYFPSLVKVALRLHKHWQQAARDGSAIDLTEDLKRYSTDIVAGLAFGAEVNTVEGGEDVIQRHLDVVLPAVARRSIAPFPYWRYVKLPQDRRLDVHLLALNQAIDALVTAARTRLAAEPARREHPANLLEAMICAADEGGSGVTDDAVAGNVATMLLAGEDTTSNTLAWMLYLLQHNPAAMRQARDEVLRVAPDPDKLTIEQVDALDYLDACAQEAMRLKPVAPFIPLEALRDSAVGDVRVPKGGLVWCVMRNHSVSESHVPDAAAFQPERWLRRGEGAINKHVSMPFGAGLRTCPGRYLALLEIKIAAAMLLSSFSIESIDTEDGQQPEELMAFTMSPIGLRMRLQHGEAAG</sequence>
<organism evidence="3 4">
    <name type="scientific">Duganella lactea</name>
    <dbReference type="NCBI Taxonomy" id="2692173"/>
    <lineage>
        <taxon>Bacteria</taxon>
        <taxon>Pseudomonadati</taxon>
        <taxon>Pseudomonadota</taxon>
        <taxon>Betaproteobacteria</taxon>
        <taxon>Burkholderiales</taxon>
        <taxon>Oxalobacteraceae</taxon>
        <taxon>Telluria group</taxon>
        <taxon>Duganella</taxon>
    </lineage>
</organism>
<dbReference type="GO" id="GO:0016705">
    <property type="term" value="F:oxidoreductase activity, acting on paired donors, with incorporation or reduction of molecular oxygen"/>
    <property type="evidence" value="ECO:0007669"/>
    <property type="project" value="InterPro"/>
</dbReference>
<keyword evidence="2" id="KW-0560">Oxidoreductase</keyword>
<comment type="cofactor">
    <cofactor evidence="1">
        <name>heme</name>
        <dbReference type="ChEBI" id="CHEBI:30413"/>
    </cofactor>
</comment>
<evidence type="ECO:0000313" key="3">
    <source>
        <dbReference type="EMBL" id="MYM84353.1"/>
    </source>
</evidence>
<dbReference type="Pfam" id="PF00067">
    <property type="entry name" value="p450"/>
    <property type="match status" value="1"/>
</dbReference>
<dbReference type="PANTHER" id="PTHR24301:SF2">
    <property type="entry name" value="THROMBOXANE-A SYNTHASE"/>
    <property type="match status" value="1"/>
</dbReference>
<dbReference type="PRINTS" id="PR00463">
    <property type="entry name" value="EP450I"/>
</dbReference>
<protein>
    <submittedName>
        <fullName evidence="3">Cytochrome P450</fullName>
    </submittedName>
</protein>
<dbReference type="PROSITE" id="PS00086">
    <property type="entry name" value="CYTOCHROME_P450"/>
    <property type="match status" value="1"/>
</dbReference>
<keyword evidence="1 2" id="KW-0479">Metal-binding</keyword>
<dbReference type="PRINTS" id="PR00385">
    <property type="entry name" value="P450"/>
</dbReference>
<dbReference type="SUPFAM" id="SSF48264">
    <property type="entry name" value="Cytochrome P450"/>
    <property type="match status" value="1"/>
</dbReference>
<comment type="similarity">
    <text evidence="2">Belongs to the cytochrome P450 family.</text>
</comment>
<proteinExistence type="inferred from homology"/>